<dbReference type="InterPro" id="IPR001845">
    <property type="entry name" value="HTH_ArsR_DNA-bd_dom"/>
</dbReference>
<dbReference type="PANTHER" id="PTHR33154:SF33">
    <property type="entry name" value="TRANSCRIPTIONAL REPRESSOR SDPR"/>
    <property type="match status" value="1"/>
</dbReference>
<evidence type="ECO:0000313" key="5">
    <source>
        <dbReference type="EMBL" id="AJW80161.1"/>
    </source>
</evidence>
<evidence type="ECO:0000313" key="6">
    <source>
        <dbReference type="Proteomes" id="UP000032604"/>
    </source>
</evidence>
<dbReference type="Pfam" id="PF12840">
    <property type="entry name" value="HTH_20"/>
    <property type="match status" value="1"/>
</dbReference>
<dbReference type="Proteomes" id="UP000032604">
    <property type="component" value="Chromosome"/>
</dbReference>
<dbReference type="PRINTS" id="PR00778">
    <property type="entry name" value="HTHARSR"/>
</dbReference>
<evidence type="ECO:0000256" key="2">
    <source>
        <dbReference type="ARBA" id="ARBA00023125"/>
    </source>
</evidence>
<reference evidence="5 6" key="1">
    <citation type="journal article" date="2015" name="Genome Announc.">
        <title>Complete Genome Sequence of Clavibacter michiganensis subsp. insidiosus R1-1 Using PacBio Single-Molecule Real-Time Technology.</title>
        <authorList>
            <person name="Lu Y."/>
            <person name="Samac D.A."/>
            <person name="Glazebrook J."/>
            <person name="Ishimaru C.A."/>
        </authorList>
    </citation>
    <scope>NUCLEOTIDE SEQUENCE [LARGE SCALE GENOMIC DNA]</scope>
    <source>
        <strain evidence="5 6">R1-1</strain>
    </source>
</reference>
<keyword evidence="1" id="KW-0805">Transcription regulation</keyword>
<protein>
    <submittedName>
        <fullName evidence="5">ArsR family transcriptional regulator</fullName>
    </submittedName>
</protein>
<dbReference type="GO" id="GO:0003700">
    <property type="term" value="F:DNA-binding transcription factor activity"/>
    <property type="evidence" value="ECO:0007669"/>
    <property type="project" value="InterPro"/>
</dbReference>
<gene>
    <name evidence="5" type="ORF">VO01_14470</name>
</gene>
<dbReference type="OrthoDB" id="4158481at2"/>
<feature type="domain" description="HTH arsR-type" evidence="4">
    <location>
        <begin position="9"/>
        <end position="92"/>
    </location>
</feature>
<accession>A0A0D5CKJ2</accession>
<organism evidence="5 6">
    <name type="scientific">Clavibacter michiganensis subsp. insidiosus</name>
    <dbReference type="NCBI Taxonomy" id="33014"/>
    <lineage>
        <taxon>Bacteria</taxon>
        <taxon>Bacillati</taxon>
        <taxon>Actinomycetota</taxon>
        <taxon>Actinomycetes</taxon>
        <taxon>Micrococcales</taxon>
        <taxon>Microbacteriaceae</taxon>
        <taxon>Clavibacter</taxon>
    </lineage>
</organism>
<dbReference type="EMBL" id="CP011043">
    <property type="protein sequence ID" value="AJW80161.1"/>
    <property type="molecule type" value="Genomic_DNA"/>
</dbReference>
<dbReference type="Gene3D" id="1.10.10.10">
    <property type="entry name" value="Winged helix-like DNA-binding domain superfamily/Winged helix DNA-binding domain"/>
    <property type="match status" value="1"/>
</dbReference>
<evidence type="ECO:0000256" key="1">
    <source>
        <dbReference type="ARBA" id="ARBA00023015"/>
    </source>
</evidence>
<dbReference type="GO" id="GO:0003677">
    <property type="term" value="F:DNA binding"/>
    <property type="evidence" value="ECO:0007669"/>
    <property type="project" value="UniProtKB-KW"/>
</dbReference>
<dbReference type="CDD" id="cd00090">
    <property type="entry name" value="HTH_ARSR"/>
    <property type="match status" value="1"/>
</dbReference>
<dbReference type="InterPro" id="IPR036388">
    <property type="entry name" value="WH-like_DNA-bd_sf"/>
</dbReference>
<dbReference type="PATRIC" id="fig|33014.5.peg.2986"/>
<dbReference type="InterPro" id="IPR011991">
    <property type="entry name" value="ArsR-like_HTH"/>
</dbReference>
<dbReference type="RefSeq" id="WP_045529893.1">
    <property type="nucleotide sequence ID" value="NZ_CP011043.1"/>
</dbReference>
<sequence length="189" mass="19989">MPADETDLRDLRVIAHPLRLRLLSLCTRSPVSASEAARELGETQANVSYHLRRLREAGLLEEAGVERIRGGAAKRYRHVPASGERLDALTGGAMPALAAALTAELTRRAARHADGTRPVITDAELTVSTGTWIRVQELARELGTVLHDDSARRPGDDDVTVSATLALFAMAVPAPAPAAAPAPADPASP</sequence>
<dbReference type="SUPFAM" id="SSF46785">
    <property type="entry name" value="Winged helix' DNA-binding domain"/>
    <property type="match status" value="1"/>
</dbReference>
<evidence type="ECO:0000259" key="4">
    <source>
        <dbReference type="SMART" id="SM00418"/>
    </source>
</evidence>
<dbReference type="PANTHER" id="PTHR33154">
    <property type="entry name" value="TRANSCRIPTIONAL REGULATOR, ARSR FAMILY"/>
    <property type="match status" value="1"/>
</dbReference>
<evidence type="ECO:0000256" key="3">
    <source>
        <dbReference type="ARBA" id="ARBA00023163"/>
    </source>
</evidence>
<dbReference type="HOGENOM" id="CLU_1538353_0_0_11"/>
<dbReference type="InterPro" id="IPR036390">
    <property type="entry name" value="WH_DNA-bd_sf"/>
</dbReference>
<proteinExistence type="predicted"/>
<dbReference type="InterPro" id="IPR051081">
    <property type="entry name" value="HTH_MetalResp_TranReg"/>
</dbReference>
<name>A0A0D5CKJ2_9MICO</name>
<dbReference type="AlphaFoldDB" id="A0A0D5CKJ2"/>
<dbReference type="KEGG" id="cmh:VO01_14470"/>
<keyword evidence="2" id="KW-0238">DNA-binding</keyword>
<dbReference type="SMART" id="SM00418">
    <property type="entry name" value="HTH_ARSR"/>
    <property type="match status" value="1"/>
</dbReference>
<keyword evidence="3" id="KW-0804">Transcription</keyword>